<gene>
    <name evidence="2" type="primary">mobB</name>
    <name evidence="2" type="ORF">NE398_12855</name>
</gene>
<keyword evidence="3" id="KW-1185">Reference proteome</keyword>
<dbReference type="InterPro" id="IPR052539">
    <property type="entry name" value="MGD_biosynthesis_adapter"/>
</dbReference>
<dbReference type="GO" id="GO:0006777">
    <property type="term" value="P:Mo-molybdopterin cofactor biosynthetic process"/>
    <property type="evidence" value="ECO:0007669"/>
    <property type="project" value="InterPro"/>
</dbReference>
<dbReference type="Proteomes" id="UP001141183">
    <property type="component" value="Unassembled WGS sequence"/>
</dbReference>
<evidence type="ECO:0000313" key="2">
    <source>
        <dbReference type="EMBL" id="MDC4241049.1"/>
    </source>
</evidence>
<evidence type="ECO:0000259" key="1">
    <source>
        <dbReference type="Pfam" id="PF03205"/>
    </source>
</evidence>
<dbReference type="RefSeq" id="WP_272470436.1">
    <property type="nucleotide sequence ID" value="NZ_JAMRYU010000013.1"/>
</dbReference>
<feature type="domain" description="Molybdopterin-guanine dinucleotide biosynthesis protein B (MobB)" evidence="1">
    <location>
        <begin position="4"/>
        <end position="134"/>
    </location>
</feature>
<dbReference type="EMBL" id="JAMRYU010000013">
    <property type="protein sequence ID" value="MDC4241049.1"/>
    <property type="molecule type" value="Genomic_DNA"/>
</dbReference>
<dbReference type="Gene3D" id="3.40.50.300">
    <property type="entry name" value="P-loop containing nucleotide triphosphate hydrolases"/>
    <property type="match status" value="1"/>
</dbReference>
<dbReference type="Pfam" id="PF03205">
    <property type="entry name" value="MobB"/>
    <property type="match status" value="1"/>
</dbReference>
<name>A0A9X3XN22_9CLOT</name>
<accession>A0A9X3XN22</accession>
<dbReference type="PANTHER" id="PTHR40072">
    <property type="entry name" value="MOLYBDOPTERIN-GUANINE DINUCLEOTIDE BIOSYNTHESIS ADAPTER PROTEIN-RELATED"/>
    <property type="match status" value="1"/>
</dbReference>
<organism evidence="2 3">
    <name type="scientific">Clostridium tertium</name>
    <dbReference type="NCBI Taxonomy" id="1559"/>
    <lineage>
        <taxon>Bacteria</taxon>
        <taxon>Bacillati</taxon>
        <taxon>Bacillota</taxon>
        <taxon>Clostridia</taxon>
        <taxon>Eubacteriales</taxon>
        <taxon>Clostridiaceae</taxon>
        <taxon>Clostridium</taxon>
    </lineage>
</organism>
<evidence type="ECO:0000313" key="3">
    <source>
        <dbReference type="Proteomes" id="UP001141183"/>
    </source>
</evidence>
<dbReference type="GO" id="GO:0005525">
    <property type="term" value="F:GTP binding"/>
    <property type="evidence" value="ECO:0007669"/>
    <property type="project" value="InterPro"/>
</dbReference>
<proteinExistence type="predicted"/>
<protein>
    <submittedName>
        <fullName evidence="2">Molybdopterin-guanine dinucleotide biosynthesis protein B</fullName>
    </submittedName>
</protein>
<dbReference type="InterPro" id="IPR027417">
    <property type="entry name" value="P-loop_NTPase"/>
</dbReference>
<sequence length="169" mass="19144">MSKVINIIGEKSNVGKTFVMEGLIRELKSRNLSIATIKHDVHGFDIDKKGKDTYKHREAGSETVIISSSSRLAIIKELNEETELYNLINLAIDKDIILVEGYKKSNLRKIEVYRSGVSSKIITPKNNLIAVASDNNLSLNDVLVIDKNNFEELADLIEKEEDFNFENYQ</sequence>
<dbReference type="InterPro" id="IPR004435">
    <property type="entry name" value="MobB_dom"/>
</dbReference>
<dbReference type="AlphaFoldDB" id="A0A9X3XN22"/>
<dbReference type="CDD" id="cd03116">
    <property type="entry name" value="MobB"/>
    <property type="match status" value="1"/>
</dbReference>
<dbReference type="PANTHER" id="PTHR40072:SF1">
    <property type="entry name" value="MOLYBDOPTERIN-GUANINE DINUCLEOTIDE BIOSYNTHESIS ADAPTER PROTEIN"/>
    <property type="match status" value="1"/>
</dbReference>
<dbReference type="SUPFAM" id="SSF52540">
    <property type="entry name" value="P-loop containing nucleoside triphosphate hydrolases"/>
    <property type="match status" value="1"/>
</dbReference>
<reference evidence="2" key="1">
    <citation type="submission" date="2022-05" db="EMBL/GenBank/DDBJ databases">
        <title>Draft genome sequence of Clostridium tertium strain CP3 isolated from Peru.</title>
        <authorList>
            <person name="Hurtado R."/>
            <person name="Lima L."/>
            <person name="Sousa T."/>
            <person name="Jaiswal A.K."/>
            <person name="Tiwari S."/>
            <person name="Maturrano L."/>
            <person name="Brenig B."/>
            <person name="Azevedo V."/>
        </authorList>
    </citation>
    <scope>NUCLEOTIDE SEQUENCE</scope>
    <source>
        <strain evidence="2">CP3</strain>
    </source>
</reference>
<comment type="caution">
    <text evidence="2">The sequence shown here is derived from an EMBL/GenBank/DDBJ whole genome shotgun (WGS) entry which is preliminary data.</text>
</comment>
<dbReference type="NCBIfam" id="TIGR00176">
    <property type="entry name" value="mobB"/>
    <property type="match status" value="1"/>
</dbReference>